<dbReference type="InterPro" id="IPR006222">
    <property type="entry name" value="GCVT_N"/>
</dbReference>
<evidence type="ECO:0000256" key="4">
    <source>
        <dbReference type="ARBA" id="ARBA00022679"/>
    </source>
</evidence>
<protein>
    <recommendedName>
        <fullName evidence="2">aminomethyltransferase</fullName>
        <ecNumber evidence="2">2.1.2.10</ecNumber>
    </recommendedName>
    <alternativeName>
        <fullName evidence="5">Glycine cleavage system T protein</fullName>
    </alternativeName>
</protein>
<feature type="domain" description="GCVT N-terminal" evidence="7">
    <location>
        <begin position="1"/>
        <end position="237"/>
    </location>
</feature>
<evidence type="ECO:0000256" key="2">
    <source>
        <dbReference type="ARBA" id="ARBA00012616"/>
    </source>
</evidence>
<reference evidence="9 10" key="1">
    <citation type="submission" date="2021-06" db="EMBL/GenBank/DDBJ databases">
        <title>Complete genome of Haloferula helveola possessing various polysaccharide degrading enzymes.</title>
        <authorList>
            <person name="Takami H."/>
            <person name="Huang C."/>
            <person name="Hamasaki K."/>
        </authorList>
    </citation>
    <scope>NUCLEOTIDE SEQUENCE [LARGE SCALE GENOMIC DNA]</scope>
    <source>
        <strain evidence="9 10">CN-1</strain>
    </source>
</reference>
<dbReference type="InterPro" id="IPR013977">
    <property type="entry name" value="GcvT_C"/>
</dbReference>
<dbReference type="InterPro" id="IPR027266">
    <property type="entry name" value="TrmE/GcvT-like"/>
</dbReference>
<dbReference type="InterPro" id="IPR006223">
    <property type="entry name" value="GcvT"/>
</dbReference>
<gene>
    <name evidence="9" type="primary">gcvT</name>
    <name evidence="9" type="ORF">HAHE_40510</name>
</gene>
<keyword evidence="4" id="KW-0808">Transferase</keyword>
<dbReference type="NCBIfam" id="NF001567">
    <property type="entry name" value="PRK00389.1"/>
    <property type="match status" value="1"/>
</dbReference>
<name>A0ABM7RIW8_9BACT</name>
<keyword evidence="3" id="KW-0032">Aminotransferase</keyword>
<comment type="catalytic activity">
    <reaction evidence="6">
        <text>N(6)-[(R)-S(8)-aminomethyldihydrolipoyl]-L-lysyl-[protein] + (6S)-5,6,7,8-tetrahydrofolate = N(6)-[(R)-dihydrolipoyl]-L-lysyl-[protein] + (6R)-5,10-methylene-5,6,7,8-tetrahydrofolate + NH4(+)</text>
        <dbReference type="Rhea" id="RHEA:16945"/>
        <dbReference type="Rhea" id="RHEA-COMP:10475"/>
        <dbReference type="Rhea" id="RHEA-COMP:10492"/>
        <dbReference type="ChEBI" id="CHEBI:15636"/>
        <dbReference type="ChEBI" id="CHEBI:28938"/>
        <dbReference type="ChEBI" id="CHEBI:57453"/>
        <dbReference type="ChEBI" id="CHEBI:83100"/>
        <dbReference type="ChEBI" id="CHEBI:83143"/>
        <dbReference type="EC" id="2.1.2.10"/>
    </reaction>
</comment>
<keyword evidence="10" id="KW-1185">Reference proteome</keyword>
<dbReference type="InterPro" id="IPR028896">
    <property type="entry name" value="GcvT/YgfZ/DmdA"/>
</dbReference>
<dbReference type="NCBIfam" id="TIGR00528">
    <property type="entry name" value="gcvT"/>
    <property type="match status" value="1"/>
</dbReference>
<organism evidence="9 10">
    <name type="scientific">Haloferula helveola</name>
    <dbReference type="NCBI Taxonomy" id="490095"/>
    <lineage>
        <taxon>Bacteria</taxon>
        <taxon>Pseudomonadati</taxon>
        <taxon>Verrucomicrobiota</taxon>
        <taxon>Verrucomicrobiia</taxon>
        <taxon>Verrucomicrobiales</taxon>
        <taxon>Verrucomicrobiaceae</taxon>
        <taxon>Haloferula</taxon>
    </lineage>
</organism>
<accession>A0ABM7RIW8</accession>
<dbReference type="PANTHER" id="PTHR43757">
    <property type="entry name" value="AMINOMETHYLTRANSFERASE"/>
    <property type="match status" value="1"/>
</dbReference>
<dbReference type="SUPFAM" id="SSF103025">
    <property type="entry name" value="Folate-binding domain"/>
    <property type="match status" value="1"/>
</dbReference>
<evidence type="ECO:0000259" key="7">
    <source>
        <dbReference type="Pfam" id="PF01571"/>
    </source>
</evidence>
<evidence type="ECO:0000256" key="1">
    <source>
        <dbReference type="ARBA" id="ARBA00008609"/>
    </source>
</evidence>
<sequence>MVPFAGWNMPVMYSSIMDEHSAVRTTAGIFDISHMGQFFVSGGAALEWLNRMLANNVAKLADRQGQYSFLLNEKGGVIDDLIIYRLGDEEFFLVVNASKIDEDREWLASHAAEGTTLLDDSDNWAGVAVQGPESAAAFAKVFPDAELPERNGISQIGLGVIVCRTGYTGEDGFELFCSAAEGASVFRKFVDAGVKPCGLGARDTLRLEMCYPLNGNDLAPDRTPVEAGLGFFVDLEKGDFTGREVLARQKESGPDQRLAAIEYLEKGAPPRAHYAVHSADGELLGELSSGVLSPSLGKGIGLAYLPRESAKVGTELQIDVRGRKFPAVVVKKPFYKPSAKKS</sequence>
<dbReference type="PANTHER" id="PTHR43757:SF2">
    <property type="entry name" value="AMINOMETHYLTRANSFERASE, MITOCHONDRIAL"/>
    <property type="match status" value="1"/>
</dbReference>
<dbReference type="SUPFAM" id="SSF101790">
    <property type="entry name" value="Aminomethyltransferase beta-barrel domain"/>
    <property type="match status" value="1"/>
</dbReference>
<dbReference type="Proteomes" id="UP001374893">
    <property type="component" value="Chromosome"/>
</dbReference>
<feature type="domain" description="Aminomethyltransferase C-terminal" evidence="8">
    <location>
        <begin position="257"/>
        <end position="336"/>
    </location>
</feature>
<dbReference type="EMBL" id="AP024702">
    <property type="protein sequence ID" value="BCX50143.1"/>
    <property type="molecule type" value="Genomic_DNA"/>
</dbReference>
<dbReference type="InterPro" id="IPR029043">
    <property type="entry name" value="GcvT/YgfZ_C"/>
</dbReference>
<dbReference type="Gene3D" id="3.30.1360.120">
    <property type="entry name" value="Probable tRNA modification gtpase trme, domain 1"/>
    <property type="match status" value="1"/>
</dbReference>
<evidence type="ECO:0000256" key="6">
    <source>
        <dbReference type="ARBA" id="ARBA00047665"/>
    </source>
</evidence>
<evidence type="ECO:0000256" key="5">
    <source>
        <dbReference type="ARBA" id="ARBA00031395"/>
    </source>
</evidence>
<comment type="similarity">
    <text evidence="1">Belongs to the GcvT family.</text>
</comment>
<dbReference type="Pfam" id="PF01571">
    <property type="entry name" value="GCV_T"/>
    <property type="match status" value="1"/>
</dbReference>
<dbReference type="Pfam" id="PF08669">
    <property type="entry name" value="GCV_T_C"/>
    <property type="match status" value="1"/>
</dbReference>
<evidence type="ECO:0000259" key="8">
    <source>
        <dbReference type="Pfam" id="PF08669"/>
    </source>
</evidence>
<dbReference type="PIRSF" id="PIRSF006487">
    <property type="entry name" value="GcvT"/>
    <property type="match status" value="1"/>
</dbReference>
<dbReference type="EC" id="2.1.2.10" evidence="2"/>
<evidence type="ECO:0000256" key="3">
    <source>
        <dbReference type="ARBA" id="ARBA00022576"/>
    </source>
</evidence>
<evidence type="ECO:0000313" key="10">
    <source>
        <dbReference type="Proteomes" id="UP001374893"/>
    </source>
</evidence>
<proteinExistence type="inferred from homology"/>
<evidence type="ECO:0000313" key="9">
    <source>
        <dbReference type="EMBL" id="BCX50143.1"/>
    </source>
</evidence>